<name>A0AAV9E9B7_ACOCL</name>
<protein>
    <submittedName>
        <fullName evidence="1">Uncharacterized protein</fullName>
    </submittedName>
</protein>
<comment type="caution">
    <text evidence="1">The sequence shown here is derived from an EMBL/GenBank/DDBJ whole genome shotgun (WGS) entry which is preliminary data.</text>
</comment>
<accession>A0AAV9E9B7</accession>
<sequence length="92" mass="10983">MCNCIHGRKQSYPEKILTRSHGKKSIKKFNNSIGQTKRPESQKSTVNDDVRNYYYLAKDWEDFHSFQEEFDEIYVEIIDYIVELMTDPIESL</sequence>
<dbReference type="Proteomes" id="UP001180020">
    <property type="component" value="Unassembled WGS sequence"/>
</dbReference>
<gene>
    <name evidence="1" type="ORF">QJS10_CPA08g00131</name>
</gene>
<keyword evidence="2" id="KW-1185">Reference proteome</keyword>
<reference evidence="1" key="2">
    <citation type="submission" date="2023-06" db="EMBL/GenBank/DDBJ databases">
        <authorList>
            <person name="Ma L."/>
            <person name="Liu K.-W."/>
            <person name="Li Z."/>
            <person name="Hsiao Y.-Y."/>
            <person name="Qi Y."/>
            <person name="Fu T."/>
            <person name="Tang G."/>
            <person name="Zhang D."/>
            <person name="Sun W.-H."/>
            <person name="Liu D.-K."/>
            <person name="Li Y."/>
            <person name="Chen G.-Z."/>
            <person name="Liu X.-D."/>
            <person name="Liao X.-Y."/>
            <person name="Jiang Y.-T."/>
            <person name="Yu X."/>
            <person name="Hao Y."/>
            <person name="Huang J."/>
            <person name="Zhao X.-W."/>
            <person name="Ke S."/>
            <person name="Chen Y.-Y."/>
            <person name="Wu W.-L."/>
            <person name="Hsu J.-L."/>
            <person name="Lin Y.-F."/>
            <person name="Huang M.-D."/>
            <person name="Li C.-Y."/>
            <person name="Huang L."/>
            <person name="Wang Z.-W."/>
            <person name="Zhao X."/>
            <person name="Zhong W.-Y."/>
            <person name="Peng D.-H."/>
            <person name="Ahmad S."/>
            <person name="Lan S."/>
            <person name="Zhang J.-S."/>
            <person name="Tsai W.-C."/>
            <person name="Van De Peer Y."/>
            <person name="Liu Z.-J."/>
        </authorList>
    </citation>
    <scope>NUCLEOTIDE SEQUENCE</scope>
    <source>
        <strain evidence="1">CP</strain>
        <tissue evidence="1">Leaves</tissue>
    </source>
</reference>
<organism evidence="1 2">
    <name type="scientific">Acorus calamus</name>
    <name type="common">Sweet flag</name>
    <dbReference type="NCBI Taxonomy" id="4465"/>
    <lineage>
        <taxon>Eukaryota</taxon>
        <taxon>Viridiplantae</taxon>
        <taxon>Streptophyta</taxon>
        <taxon>Embryophyta</taxon>
        <taxon>Tracheophyta</taxon>
        <taxon>Spermatophyta</taxon>
        <taxon>Magnoliopsida</taxon>
        <taxon>Liliopsida</taxon>
        <taxon>Acoraceae</taxon>
        <taxon>Acorus</taxon>
    </lineage>
</organism>
<proteinExistence type="predicted"/>
<evidence type="ECO:0000313" key="1">
    <source>
        <dbReference type="EMBL" id="KAK1309934.1"/>
    </source>
</evidence>
<evidence type="ECO:0000313" key="2">
    <source>
        <dbReference type="Proteomes" id="UP001180020"/>
    </source>
</evidence>
<dbReference type="EMBL" id="JAUJYO010000008">
    <property type="protein sequence ID" value="KAK1309934.1"/>
    <property type="molecule type" value="Genomic_DNA"/>
</dbReference>
<dbReference type="AlphaFoldDB" id="A0AAV9E9B7"/>
<reference evidence="1" key="1">
    <citation type="journal article" date="2023" name="Nat. Commun.">
        <title>Diploid and tetraploid genomes of Acorus and the evolution of monocots.</title>
        <authorList>
            <person name="Ma L."/>
            <person name="Liu K.W."/>
            <person name="Li Z."/>
            <person name="Hsiao Y.Y."/>
            <person name="Qi Y."/>
            <person name="Fu T."/>
            <person name="Tang G.D."/>
            <person name="Zhang D."/>
            <person name="Sun W.H."/>
            <person name="Liu D.K."/>
            <person name="Li Y."/>
            <person name="Chen G.Z."/>
            <person name="Liu X.D."/>
            <person name="Liao X.Y."/>
            <person name="Jiang Y.T."/>
            <person name="Yu X."/>
            <person name="Hao Y."/>
            <person name="Huang J."/>
            <person name="Zhao X.W."/>
            <person name="Ke S."/>
            <person name="Chen Y.Y."/>
            <person name="Wu W.L."/>
            <person name="Hsu J.L."/>
            <person name="Lin Y.F."/>
            <person name="Huang M.D."/>
            <person name="Li C.Y."/>
            <person name="Huang L."/>
            <person name="Wang Z.W."/>
            <person name="Zhao X."/>
            <person name="Zhong W.Y."/>
            <person name="Peng D.H."/>
            <person name="Ahmad S."/>
            <person name="Lan S."/>
            <person name="Zhang J.S."/>
            <person name="Tsai W.C."/>
            <person name="Van de Peer Y."/>
            <person name="Liu Z.J."/>
        </authorList>
    </citation>
    <scope>NUCLEOTIDE SEQUENCE</scope>
    <source>
        <strain evidence="1">CP</strain>
    </source>
</reference>